<accession>B9Z8V9</accession>
<comment type="caution">
    <text evidence="2">The sequence shown here is derived from an EMBL/GenBank/DDBJ whole genome shotgun (WGS) entry which is preliminary data.</text>
</comment>
<proteinExistence type="predicted"/>
<feature type="chain" id="PRO_5002895689" evidence="1">
    <location>
        <begin position="19"/>
        <end position="94"/>
    </location>
</feature>
<dbReference type="Proteomes" id="UP000003165">
    <property type="component" value="Unassembled WGS sequence"/>
</dbReference>
<sequence precursor="true">MNKTLCALLLLLPALALADESAVKLRQGSNQDVVARNCAVCHSLDYIQMNSRFLDRKGWEATVTKMVKVMGAPIKEEDVPLILDYLDQQYGKPK</sequence>
<gene>
    <name evidence="2" type="ORF">FuraDRAFT_3796</name>
</gene>
<feature type="signal peptide" evidence="1">
    <location>
        <begin position="1"/>
        <end position="18"/>
    </location>
</feature>
<dbReference type="RefSeq" id="WP_008955813.1">
    <property type="nucleotide sequence ID" value="NZ_ACIS01000015.1"/>
</dbReference>
<evidence type="ECO:0000256" key="1">
    <source>
        <dbReference type="SAM" id="SignalP"/>
    </source>
</evidence>
<protein>
    <submittedName>
        <fullName evidence="2">Cytochrome c oxidoreductase subunit B</fullName>
    </submittedName>
</protein>
<evidence type="ECO:0000313" key="3">
    <source>
        <dbReference type="Proteomes" id="UP000003165"/>
    </source>
</evidence>
<dbReference type="InterPro" id="IPR036909">
    <property type="entry name" value="Cyt_c-like_dom_sf"/>
</dbReference>
<dbReference type="GO" id="GO:0020037">
    <property type="term" value="F:heme binding"/>
    <property type="evidence" value="ECO:0007669"/>
    <property type="project" value="InterPro"/>
</dbReference>
<keyword evidence="1" id="KW-0732">Signal</keyword>
<dbReference type="AlphaFoldDB" id="B9Z8V9"/>
<name>B9Z8V9_9NEIS</name>
<reference evidence="2 3" key="1">
    <citation type="submission" date="2009-02" db="EMBL/GenBank/DDBJ databases">
        <title>Sequencing of the draft genome and assembly of Lutiella nitroferrum 2002.</title>
        <authorList>
            <consortium name="US DOE Joint Genome Institute (JGI-PGF)"/>
            <person name="Lucas S."/>
            <person name="Copeland A."/>
            <person name="Lapidus A."/>
            <person name="Glavina del Rio T."/>
            <person name="Tice H."/>
            <person name="Bruce D."/>
            <person name="Goodwin L."/>
            <person name="Pitluck S."/>
            <person name="Larimer F."/>
            <person name="Land M.L."/>
            <person name="Hauser L."/>
            <person name="Coates J.D."/>
        </authorList>
    </citation>
    <scope>NUCLEOTIDE SEQUENCE [LARGE SCALE GENOMIC DNA]</scope>
    <source>
        <strain evidence="2 3">2002</strain>
    </source>
</reference>
<dbReference type="eggNOG" id="COG2010">
    <property type="taxonomic scope" value="Bacteria"/>
</dbReference>
<keyword evidence="3" id="KW-1185">Reference proteome</keyword>
<dbReference type="EMBL" id="ACIS01000015">
    <property type="protein sequence ID" value="EEG06778.1"/>
    <property type="molecule type" value="Genomic_DNA"/>
</dbReference>
<evidence type="ECO:0000313" key="2">
    <source>
        <dbReference type="EMBL" id="EEG06778.1"/>
    </source>
</evidence>
<dbReference type="Gene3D" id="1.10.760.10">
    <property type="entry name" value="Cytochrome c-like domain"/>
    <property type="match status" value="1"/>
</dbReference>
<dbReference type="GO" id="GO:0009055">
    <property type="term" value="F:electron transfer activity"/>
    <property type="evidence" value="ECO:0007669"/>
    <property type="project" value="InterPro"/>
</dbReference>
<dbReference type="SUPFAM" id="SSF46626">
    <property type="entry name" value="Cytochrome c"/>
    <property type="match status" value="1"/>
</dbReference>
<organism evidence="2 3">
    <name type="scientific">Pseudogulbenkiania ferrooxidans 2002</name>
    <dbReference type="NCBI Taxonomy" id="279714"/>
    <lineage>
        <taxon>Bacteria</taxon>
        <taxon>Pseudomonadati</taxon>
        <taxon>Pseudomonadota</taxon>
        <taxon>Betaproteobacteria</taxon>
        <taxon>Neisseriales</taxon>
        <taxon>Chromobacteriaceae</taxon>
        <taxon>Pseudogulbenkiania</taxon>
    </lineage>
</organism>